<organism evidence="12 13">
    <name type="scientific">Falsiroseomonas algicola</name>
    <dbReference type="NCBI Taxonomy" id="2716930"/>
    <lineage>
        <taxon>Bacteria</taxon>
        <taxon>Pseudomonadati</taxon>
        <taxon>Pseudomonadota</taxon>
        <taxon>Alphaproteobacteria</taxon>
        <taxon>Acetobacterales</taxon>
        <taxon>Roseomonadaceae</taxon>
        <taxon>Falsiroseomonas</taxon>
    </lineage>
</organism>
<evidence type="ECO:0000256" key="7">
    <source>
        <dbReference type="ARBA" id="ARBA00023002"/>
    </source>
</evidence>
<keyword evidence="7" id="KW-0560">Oxidoreductase</keyword>
<dbReference type="RefSeq" id="WP_164694821.1">
    <property type="nucleotide sequence ID" value="NZ_JAAIKB010000004.1"/>
</dbReference>
<evidence type="ECO:0000259" key="10">
    <source>
        <dbReference type="Pfam" id="PF00724"/>
    </source>
</evidence>
<keyword evidence="8" id="KW-0408">Iron</keyword>
<evidence type="ECO:0000256" key="5">
    <source>
        <dbReference type="ARBA" id="ARBA00022643"/>
    </source>
</evidence>
<feature type="domain" description="NADH:flavin oxidoreductase/NADH oxidase N-terminal" evidence="10">
    <location>
        <begin position="9"/>
        <end position="338"/>
    </location>
</feature>
<accession>A0A6M1LLN6</accession>
<keyword evidence="5" id="KW-0288">FMN</keyword>
<dbReference type="EMBL" id="JAAIKB010000004">
    <property type="protein sequence ID" value="NGM20929.1"/>
    <property type="molecule type" value="Genomic_DNA"/>
</dbReference>
<dbReference type="PANTHER" id="PTHR42917:SF2">
    <property type="entry name" value="2,4-DIENOYL-COA REDUCTASE [(2E)-ENOYL-COA-PRODUCING]"/>
    <property type="match status" value="1"/>
</dbReference>
<evidence type="ECO:0000313" key="12">
    <source>
        <dbReference type="EMBL" id="NGM20929.1"/>
    </source>
</evidence>
<dbReference type="SUPFAM" id="SSF51971">
    <property type="entry name" value="Nucleotide-binding domain"/>
    <property type="match status" value="1"/>
</dbReference>
<gene>
    <name evidence="12" type="ORF">G3576_12960</name>
</gene>
<dbReference type="InterPro" id="IPR013785">
    <property type="entry name" value="Aldolase_TIM"/>
</dbReference>
<comment type="similarity">
    <text evidence="3">In the N-terminal section; belongs to the NADH:flavin oxidoreductase/NADH oxidase family.</text>
</comment>
<dbReference type="GO" id="GO:0016491">
    <property type="term" value="F:oxidoreductase activity"/>
    <property type="evidence" value="ECO:0007669"/>
    <property type="project" value="UniProtKB-KW"/>
</dbReference>
<dbReference type="Gene3D" id="3.50.50.60">
    <property type="entry name" value="FAD/NAD(P)-binding domain"/>
    <property type="match status" value="1"/>
</dbReference>
<evidence type="ECO:0000256" key="9">
    <source>
        <dbReference type="ARBA" id="ARBA00023014"/>
    </source>
</evidence>
<dbReference type="SUPFAM" id="SSF51395">
    <property type="entry name" value="FMN-linked oxidoreductases"/>
    <property type="match status" value="1"/>
</dbReference>
<name>A0A6M1LLN6_9PROT</name>
<proteinExistence type="inferred from homology"/>
<dbReference type="AlphaFoldDB" id="A0A6M1LLN6"/>
<feature type="domain" description="FAD/NAD(P)-binding" evidence="11">
    <location>
        <begin position="387"/>
        <end position="630"/>
    </location>
</feature>
<dbReference type="GO" id="GO:0010181">
    <property type="term" value="F:FMN binding"/>
    <property type="evidence" value="ECO:0007669"/>
    <property type="project" value="InterPro"/>
</dbReference>
<evidence type="ECO:0000259" key="11">
    <source>
        <dbReference type="Pfam" id="PF07992"/>
    </source>
</evidence>
<reference evidence="12 13" key="1">
    <citation type="submission" date="2020-03" db="EMBL/GenBank/DDBJ databases">
        <title>Roseomonas stagni sp. nov., isolated from pond water in Japan.</title>
        <authorList>
            <person name="Furuhata K."/>
            <person name="Miyamoto H."/>
            <person name="Goto K."/>
        </authorList>
    </citation>
    <scope>NUCLEOTIDE SEQUENCE [LARGE SCALE GENOMIC DNA]</scope>
    <source>
        <strain evidence="12 13">PeD5</strain>
    </source>
</reference>
<dbReference type="Pfam" id="PF07992">
    <property type="entry name" value="Pyr_redox_2"/>
    <property type="match status" value="1"/>
</dbReference>
<dbReference type="Gene3D" id="3.40.50.720">
    <property type="entry name" value="NAD(P)-binding Rossmann-like Domain"/>
    <property type="match status" value="1"/>
</dbReference>
<sequence length="668" mass="72643">MTATPYPTLFSPLRLGPKVARNRTWMSAHATLLVKDNVFTDEHVAYYAERAKHGVAVITMEAMAVHETSLPYRGKALSFDPRMVPQYRKIADAVHEHGALLLAQPWHRGRETNSVASGHPVWAPSAVPCAVYREMPHVMTVQDIDAIREGYRLSARHARDGGLDGVEVHSMSHGYLLNQFLSPATNHRDDAFGGSLENRLRLVMEIIQATREEVGADMIVGVRINSDDGHEGGLRPDDWAEIAARMTASGLIDYVSCSHGTYLNRMLIYPTSPESHGFQMAATRKVKQAVDKPVVGVGRIVTPAEAEKHLSNGDCDFVAMARALIADPEWVAKAQRGEAEDIRPCVGANWCMSSIFAQAPIACIHNPAAGQERELGAGTLKRADRAKKVAVVGGGPGGMRAALTARQRGHDVTLFERGQELGGQVRLWSRAPSRTELAGVADWLERQVVKAGVQIRLQTIATEESLLADGYDSIVVATGSKGLRHGWTPLRPEKWNGAPVPGTDQPHVVSYMEALRDRIAPGQRALIYDGLGGRQAVVTAEYLASQGAQVEFVTWLGQPAPDLAASRDWGKTYGMLKRMGMRFATDLELVAIEGPVVRLRDVYTKEEVVRDGIDTVVLALGAEAQDSLFHALAPRRAAGLDLRLIGDALAPRRADSAIREGEAAGRAI</sequence>
<dbReference type="InterPro" id="IPR051793">
    <property type="entry name" value="NADH:flavin_oxidoreductase"/>
</dbReference>
<dbReference type="GO" id="GO:0046872">
    <property type="term" value="F:metal ion binding"/>
    <property type="evidence" value="ECO:0007669"/>
    <property type="project" value="UniProtKB-KW"/>
</dbReference>
<dbReference type="Proteomes" id="UP000475385">
    <property type="component" value="Unassembled WGS sequence"/>
</dbReference>
<evidence type="ECO:0000256" key="6">
    <source>
        <dbReference type="ARBA" id="ARBA00022723"/>
    </source>
</evidence>
<evidence type="ECO:0000256" key="4">
    <source>
        <dbReference type="ARBA" id="ARBA00022630"/>
    </source>
</evidence>
<dbReference type="PRINTS" id="PR00368">
    <property type="entry name" value="FADPNR"/>
</dbReference>
<protein>
    <submittedName>
        <fullName evidence="12">FAD-dependent oxidoreductase</fullName>
    </submittedName>
</protein>
<dbReference type="Pfam" id="PF00724">
    <property type="entry name" value="Oxidored_FMN"/>
    <property type="match status" value="1"/>
</dbReference>
<dbReference type="InterPro" id="IPR023753">
    <property type="entry name" value="FAD/NAD-binding_dom"/>
</dbReference>
<keyword evidence="4" id="KW-0285">Flavoprotein</keyword>
<keyword evidence="13" id="KW-1185">Reference proteome</keyword>
<keyword evidence="9" id="KW-0411">Iron-sulfur</keyword>
<evidence type="ECO:0000256" key="1">
    <source>
        <dbReference type="ARBA" id="ARBA00001917"/>
    </source>
</evidence>
<evidence type="ECO:0000256" key="3">
    <source>
        <dbReference type="ARBA" id="ARBA00011048"/>
    </source>
</evidence>
<dbReference type="Gene3D" id="3.20.20.70">
    <property type="entry name" value="Aldolase class I"/>
    <property type="match status" value="1"/>
</dbReference>
<dbReference type="InterPro" id="IPR036188">
    <property type="entry name" value="FAD/NAD-bd_sf"/>
</dbReference>
<evidence type="ECO:0000313" key="13">
    <source>
        <dbReference type="Proteomes" id="UP000475385"/>
    </source>
</evidence>
<dbReference type="GO" id="GO:0051536">
    <property type="term" value="F:iron-sulfur cluster binding"/>
    <property type="evidence" value="ECO:0007669"/>
    <property type="project" value="UniProtKB-KW"/>
</dbReference>
<keyword evidence="6" id="KW-0479">Metal-binding</keyword>
<dbReference type="PRINTS" id="PR00411">
    <property type="entry name" value="PNDRDTASEI"/>
</dbReference>
<comment type="cofactor">
    <cofactor evidence="2">
        <name>[4Fe-4S] cluster</name>
        <dbReference type="ChEBI" id="CHEBI:49883"/>
    </cofactor>
</comment>
<dbReference type="InterPro" id="IPR001155">
    <property type="entry name" value="OxRdtase_FMN_N"/>
</dbReference>
<dbReference type="PANTHER" id="PTHR42917">
    <property type="entry name" value="2,4-DIENOYL-COA REDUCTASE"/>
    <property type="match status" value="1"/>
</dbReference>
<comment type="cofactor">
    <cofactor evidence="1">
        <name>FMN</name>
        <dbReference type="ChEBI" id="CHEBI:58210"/>
    </cofactor>
</comment>
<evidence type="ECO:0000256" key="2">
    <source>
        <dbReference type="ARBA" id="ARBA00001966"/>
    </source>
</evidence>
<comment type="caution">
    <text evidence="12">The sequence shown here is derived from an EMBL/GenBank/DDBJ whole genome shotgun (WGS) entry which is preliminary data.</text>
</comment>
<evidence type="ECO:0000256" key="8">
    <source>
        <dbReference type="ARBA" id="ARBA00023004"/>
    </source>
</evidence>